<dbReference type="GO" id="GO:0003924">
    <property type="term" value="F:GTPase activity"/>
    <property type="evidence" value="ECO:0007669"/>
    <property type="project" value="InterPro"/>
</dbReference>
<dbReference type="Gene3D" id="1.10.260.30">
    <property type="entry name" value="Signal recognition particle, SRP54 subunit, M-domain"/>
    <property type="match status" value="1"/>
</dbReference>
<dbReference type="SUPFAM" id="SSF47446">
    <property type="entry name" value="Signal peptide-binding domain"/>
    <property type="match status" value="1"/>
</dbReference>
<proteinExistence type="predicted"/>
<evidence type="ECO:0000256" key="3">
    <source>
        <dbReference type="ARBA" id="ARBA00034905"/>
    </source>
</evidence>
<dbReference type="InterPro" id="IPR000897">
    <property type="entry name" value="SRP54_GTPase_dom"/>
</dbReference>
<keyword evidence="7" id="KW-1185">Reference proteome</keyword>
<dbReference type="AlphaFoldDB" id="A0A8H8A2B8"/>
<dbReference type="PANTHER" id="PTHR11564">
    <property type="entry name" value="SIGNAL RECOGNITION PARTICLE 54K PROTEIN SRP54"/>
    <property type="match status" value="1"/>
</dbReference>
<evidence type="ECO:0000259" key="5">
    <source>
        <dbReference type="SMART" id="SM00962"/>
    </source>
</evidence>
<dbReference type="InterPro" id="IPR027417">
    <property type="entry name" value="P-loop_NTPase"/>
</dbReference>
<dbReference type="InterPro" id="IPR004125">
    <property type="entry name" value="Signal_recog_particle_SRP54_M"/>
</dbReference>
<dbReference type="SUPFAM" id="SSF52540">
    <property type="entry name" value="P-loop containing nucleoside triphosphate hydrolases"/>
    <property type="match status" value="1"/>
</dbReference>
<sequence>MFSFVAKVVMDELTSLVDPGVEPYKPKKGKLNTFMFVGLQGAGKTTTCTKVSVFVVYTEADPVQIAMDGVEKFRKEGFDIVIVDTSGRHKQEAALFEEMRQIAAVARAFKETVDIGSVIITKMDGHAKGGGAISATRVGSLTVYTFRFLGMGDMSGLLETVQDLKLDKNETLMKNLEQGKFHIRDMRGQLQNIMKMGPLSKVMGMIPGIPQELLQGSEDDASGRMRRLMFMIDSMTEGELDSDGKIFAAQPGRVRRVALGSGTSVREVEELLVMHSRFALMIKKMGGSKGMLQNMMAGGGLPGMGRGGPSARRGGGQRNNPLQQMANARRMLAGMNPPSWLLSALENAE</sequence>
<feature type="domain" description="SRP54-type proteins GTP-binding" evidence="5">
    <location>
        <begin position="31"/>
        <end position="178"/>
    </location>
</feature>
<dbReference type="GO" id="GO:0008312">
    <property type="term" value="F:7S RNA binding"/>
    <property type="evidence" value="ECO:0007669"/>
    <property type="project" value="InterPro"/>
</dbReference>
<dbReference type="InterPro" id="IPR022941">
    <property type="entry name" value="SRP54"/>
</dbReference>
<comment type="caution">
    <text evidence="6">The sequence shown here is derived from an EMBL/GenBank/DDBJ whole genome shotgun (WGS) entry which is preliminary data.</text>
</comment>
<dbReference type="InterPro" id="IPR042101">
    <property type="entry name" value="SRP54_N_sf"/>
</dbReference>
<comment type="catalytic activity">
    <reaction evidence="4">
        <text>GTP + H2O = GDP + phosphate + H(+)</text>
        <dbReference type="Rhea" id="RHEA:19669"/>
        <dbReference type="ChEBI" id="CHEBI:15377"/>
        <dbReference type="ChEBI" id="CHEBI:15378"/>
        <dbReference type="ChEBI" id="CHEBI:37565"/>
        <dbReference type="ChEBI" id="CHEBI:43474"/>
        <dbReference type="ChEBI" id="CHEBI:58189"/>
        <dbReference type="EC" id="3.6.5.4"/>
    </reaction>
    <physiologicalReaction direction="left-to-right" evidence="4">
        <dbReference type="Rhea" id="RHEA:19670"/>
    </physiologicalReaction>
</comment>
<dbReference type="EMBL" id="JAEFCI010000293">
    <property type="protein sequence ID" value="KAG5463651.1"/>
    <property type="molecule type" value="Genomic_DNA"/>
</dbReference>
<organism evidence="6 7">
    <name type="scientific">Olpidium bornovanus</name>
    <dbReference type="NCBI Taxonomy" id="278681"/>
    <lineage>
        <taxon>Eukaryota</taxon>
        <taxon>Fungi</taxon>
        <taxon>Fungi incertae sedis</taxon>
        <taxon>Olpidiomycota</taxon>
        <taxon>Olpidiomycotina</taxon>
        <taxon>Olpidiomycetes</taxon>
        <taxon>Olpidiales</taxon>
        <taxon>Olpidiaceae</taxon>
        <taxon>Olpidium</taxon>
    </lineage>
</organism>
<dbReference type="OrthoDB" id="10250817at2759"/>
<evidence type="ECO:0000313" key="6">
    <source>
        <dbReference type="EMBL" id="KAG5463651.1"/>
    </source>
</evidence>
<dbReference type="Pfam" id="PF02978">
    <property type="entry name" value="SRP_SPB"/>
    <property type="match status" value="1"/>
</dbReference>
<name>A0A8H8A2B8_9FUNG</name>
<protein>
    <recommendedName>
        <fullName evidence="3">Signal recognition particle 54 kDa protein homolog</fullName>
    </recommendedName>
</protein>
<keyword evidence="2" id="KW-0342">GTP-binding</keyword>
<dbReference type="GO" id="GO:0005829">
    <property type="term" value="C:cytosol"/>
    <property type="evidence" value="ECO:0007669"/>
    <property type="project" value="TreeGrafter"/>
</dbReference>
<dbReference type="Gene3D" id="1.20.120.140">
    <property type="entry name" value="Signal recognition particle SRP54, nucleotide-binding domain"/>
    <property type="match status" value="1"/>
</dbReference>
<dbReference type="Gene3D" id="3.40.50.300">
    <property type="entry name" value="P-loop containing nucleotide triphosphate hydrolases"/>
    <property type="match status" value="3"/>
</dbReference>
<evidence type="ECO:0000313" key="7">
    <source>
        <dbReference type="Proteomes" id="UP000673691"/>
    </source>
</evidence>
<dbReference type="GO" id="GO:0030942">
    <property type="term" value="F:endoplasmic reticulum signal peptide binding"/>
    <property type="evidence" value="ECO:0007669"/>
    <property type="project" value="TreeGrafter"/>
</dbReference>
<reference evidence="6 7" key="1">
    <citation type="journal article" name="Sci. Rep.">
        <title>Genome-scale phylogenetic analyses confirm Olpidium as the closest living zoosporic fungus to the non-flagellated, terrestrial fungi.</title>
        <authorList>
            <person name="Chang Y."/>
            <person name="Rochon D."/>
            <person name="Sekimoto S."/>
            <person name="Wang Y."/>
            <person name="Chovatia M."/>
            <person name="Sandor L."/>
            <person name="Salamov A."/>
            <person name="Grigoriev I.V."/>
            <person name="Stajich J.E."/>
            <person name="Spatafora J.W."/>
        </authorList>
    </citation>
    <scope>NUCLEOTIDE SEQUENCE [LARGE SCALE GENOMIC DNA]</scope>
    <source>
        <strain evidence="6">S191</strain>
    </source>
</reference>
<dbReference type="SMART" id="SM00962">
    <property type="entry name" value="SRP54"/>
    <property type="match status" value="1"/>
</dbReference>
<gene>
    <name evidence="6" type="ORF">BJ554DRAFT_5697</name>
</gene>
<dbReference type="InterPro" id="IPR036891">
    <property type="entry name" value="Signal_recog_part_SRP54_M_sf"/>
</dbReference>
<dbReference type="PANTHER" id="PTHR11564:SF5">
    <property type="entry name" value="SIGNAL RECOGNITION PARTICLE SUBUNIT SRP54"/>
    <property type="match status" value="1"/>
</dbReference>
<evidence type="ECO:0000256" key="2">
    <source>
        <dbReference type="ARBA" id="ARBA00023134"/>
    </source>
</evidence>
<keyword evidence="1" id="KW-0547">Nucleotide-binding</keyword>
<dbReference type="GO" id="GO:0005786">
    <property type="term" value="C:signal recognition particle, endoplasmic reticulum targeting"/>
    <property type="evidence" value="ECO:0007669"/>
    <property type="project" value="TreeGrafter"/>
</dbReference>
<evidence type="ECO:0000256" key="1">
    <source>
        <dbReference type="ARBA" id="ARBA00022741"/>
    </source>
</evidence>
<dbReference type="Pfam" id="PF00448">
    <property type="entry name" value="SRP54"/>
    <property type="match status" value="1"/>
</dbReference>
<dbReference type="GO" id="GO:0006616">
    <property type="term" value="P:SRP-dependent cotranslational protein targeting to membrane, translocation"/>
    <property type="evidence" value="ECO:0007669"/>
    <property type="project" value="TreeGrafter"/>
</dbReference>
<accession>A0A8H8A2B8</accession>
<dbReference type="GO" id="GO:0005525">
    <property type="term" value="F:GTP binding"/>
    <property type="evidence" value="ECO:0007669"/>
    <property type="project" value="UniProtKB-KW"/>
</dbReference>
<evidence type="ECO:0000256" key="4">
    <source>
        <dbReference type="ARBA" id="ARBA00048157"/>
    </source>
</evidence>
<dbReference type="Proteomes" id="UP000673691">
    <property type="component" value="Unassembled WGS sequence"/>
</dbReference>